<feature type="domain" description="WRKY" evidence="6">
    <location>
        <begin position="14"/>
        <end position="77"/>
    </location>
</feature>
<evidence type="ECO:0000256" key="5">
    <source>
        <dbReference type="ARBA" id="ARBA00023242"/>
    </source>
</evidence>
<keyword evidence="5" id="KW-0539">Nucleus</keyword>
<evidence type="ECO:0000313" key="8">
    <source>
        <dbReference type="RefSeq" id="XP_010921553.1"/>
    </source>
</evidence>
<evidence type="ECO:0000256" key="1">
    <source>
        <dbReference type="ARBA" id="ARBA00004123"/>
    </source>
</evidence>
<dbReference type="PANTHER" id="PTHR31282">
    <property type="entry name" value="WRKY TRANSCRIPTION FACTOR 21-RELATED"/>
    <property type="match status" value="1"/>
</dbReference>
<name>A0A6I9RDF7_ELAGV</name>
<dbReference type="InterPro" id="IPR036576">
    <property type="entry name" value="WRKY_dom_sf"/>
</dbReference>
<dbReference type="RefSeq" id="XP_010921553.1">
    <property type="nucleotide sequence ID" value="XM_010923251.1"/>
</dbReference>
<dbReference type="InParanoid" id="A0A6I9RDF7"/>
<evidence type="ECO:0000256" key="3">
    <source>
        <dbReference type="ARBA" id="ARBA00023125"/>
    </source>
</evidence>
<dbReference type="InterPro" id="IPR003657">
    <property type="entry name" value="WRKY_dom"/>
</dbReference>
<keyword evidence="2" id="KW-0805">Transcription regulation</keyword>
<evidence type="ECO:0000256" key="2">
    <source>
        <dbReference type="ARBA" id="ARBA00023015"/>
    </source>
</evidence>
<dbReference type="GO" id="GO:0043565">
    <property type="term" value="F:sequence-specific DNA binding"/>
    <property type="evidence" value="ECO:0007669"/>
    <property type="project" value="InterPro"/>
</dbReference>
<proteinExistence type="predicted"/>
<dbReference type="AlphaFoldDB" id="A0A6I9RDF7"/>
<keyword evidence="3" id="KW-0238">DNA-binding</keyword>
<comment type="subcellular location">
    <subcellularLocation>
        <location evidence="1">Nucleus</location>
    </subcellularLocation>
</comment>
<dbReference type="GO" id="GO:0005634">
    <property type="term" value="C:nucleus"/>
    <property type="evidence" value="ECO:0007669"/>
    <property type="project" value="UniProtKB-SubCell"/>
</dbReference>
<dbReference type="SMART" id="SM00774">
    <property type="entry name" value="WRKY"/>
    <property type="match status" value="1"/>
</dbReference>
<dbReference type="Gene3D" id="2.20.25.80">
    <property type="entry name" value="WRKY domain"/>
    <property type="match status" value="1"/>
</dbReference>
<dbReference type="SUPFAM" id="SSF118290">
    <property type="entry name" value="WRKY DNA-binding domain"/>
    <property type="match status" value="1"/>
</dbReference>
<keyword evidence="4" id="KW-0804">Transcription</keyword>
<dbReference type="InterPro" id="IPR044810">
    <property type="entry name" value="WRKY_plant"/>
</dbReference>
<gene>
    <name evidence="8" type="primary">LOC105045089</name>
</gene>
<dbReference type="Pfam" id="PF03106">
    <property type="entry name" value="WRKY"/>
    <property type="match status" value="1"/>
</dbReference>
<keyword evidence="7" id="KW-1185">Reference proteome</keyword>
<dbReference type="Proteomes" id="UP000504607">
    <property type="component" value="Chromosome 5"/>
</dbReference>
<dbReference type="PROSITE" id="PS50811">
    <property type="entry name" value="WRKY"/>
    <property type="match status" value="1"/>
</dbReference>
<reference evidence="8" key="1">
    <citation type="submission" date="2025-08" db="UniProtKB">
        <authorList>
            <consortium name="RefSeq"/>
        </authorList>
    </citation>
    <scope>IDENTIFICATION</scope>
</reference>
<sequence length="210" mass="23219">MAMVGGYSGAQKVISATELEDGHIWKKYGQKKILGAKYPRSYFKCAQKKYQGCQAIKHVQRMQDDPPMFLVTYIGQHTCSNVLQTSQWIPDDSPSSDKCMLSFELDQSSIHQVNYWSSPEVLSKHPAFWEPSQATSSKKSTMETSYDAPSVPAAADLPECSPFPMDRSGCSNVVPGMFSQPSPQATDVDSFMSLLESFAGLCSDKDVGYK</sequence>
<evidence type="ECO:0000313" key="7">
    <source>
        <dbReference type="Proteomes" id="UP000504607"/>
    </source>
</evidence>
<dbReference type="OrthoDB" id="2021064at2759"/>
<protein>
    <submittedName>
        <fullName evidence="8">Probable WRKY transcription factor 38</fullName>
    </submittedName>
</protein>
<evidence type="ECO:0000259" key="6">
    <source>
        <dbReference type="PROSITE" id="PS50811"/>
    </source>
</evidence>
<evidence type="ECO:0000256" key="4">
    <source>
        <dbReference type="ARBA" id="ARBA00023163"/>
    </source>
</evidence>
<accession>A0A6I9RDF7</accession>
<dbReference type="GO" id="GO:0003700">
    <property type="term" value="F:DNA-binding transcription factor activity"/>
    <property type="evidence" value="ECO:0007669"/>
    <property type="project" value="InterPro"/>
</dbReference>
<organism evidence="7 8">
    <name type="scientific">Elaeis guineensis var. tenera</name>
    <name type="common">Oil palm</name>
    <dbReference type="NCBI Taxonomy" id="51953"/>
    <lineage>
        <taxon>Eukaryota</taxon>
        <taxon>Viridiplantae</taxon>
        <taxon>Streptophyta</taxon>
        <taxon>Embryophyta</taxon>
        <taxon>Tracheophyta</taxon>
        <taxon>Spermatophyta</taxon>
        <taxon>Magnoliopsida</taxon>
        <taxon>Liliopsida</taxon>
        <taxon>Arecaceae</taxon>
        <taxon>Arecoideae</taxon>
        <taxon>Cocoseae</taxon>
        <taxon>Elaeidinae</taxon>
        <taxon>Elaeis</taxon>
    </lineage>
</organism>